<protein>
    <submittedName>
        <fullName evidence="1">Uncharacterized protein</fullName>
    </submittedName>
</protein>
<proteinExistence type="predicted"/>
<dbReference type="AlphaFoldDB" id="A0AA38NUS1"/>
<feature type="non-terminal residue" evidence="1">
    <location>
        <position position="1"/>
    </location>
</feature>
<keyword evidence="2" id="KW-1185">Reference proteome</keyword>
<gene>
    <name evidence="1" type="ORF">F5878DRAFT_648043</name>
</gene>
<comment type="caution">
    <text evidence="1">The sequence shown here is derived from an EMBL/GenBank/DDBJ whole genome shotgun (WGS) entry which is preliminary data.</text>
</comment>
<evidence type="ECO:0000313" key="1">
    <source>
        <dbReference type="EMBL" id="KAJ3830989.1"/>
    </source>
</evidence>
<evidence type="ECO:0000313" key="2">
    <source>
        <dbReference type="Proteomes" id="UP001163846"/>
    </source>
</evidence>
<dbReference type="EMBL" id="MU807952">
    <property type="protein sequence ID" value="KAJ3830989.1"/>
    <property type="molecule type" value="Genomic_DNA"/>
</dbReference>
<organism evidence="1 2">
    <name type="scientific">Lentinula raphanica</name>
    <dbReference type="NCBI Taxonomy" id="153919"/>
    <lineage>
        <taxon>Eukaryota</taxon>
        <taxon>Fungi</taxon>
        <taxon>Dikarya</taxon>
        <taxon>Basidiomycota</taxon>
        <taxon>Agaricomycotina</taxon>
        <taxon>Agaricomycetes</taxon>
        <taxon>Agaricomycetidae</taxon>
        <taxon>Agaricales</taxon>
        <taxon>Marasmiineae</taxon>
        <taxon>Omphalotaceae</taxon>
        <taxon>Lentinula</taxon>
    </lineage>
</organism>
<sequence>TEFKIVDFSTKHTVPDMTSDIAILAKALEDEKIQSYVVDRPANDTKTPVRDLFEEGSKYPNEKGAFKTFRKDTRVAENLGSADIEMGSLEVGTEEDYEITMEDLAVDEEEQAYGALEQITDFIDEFDDEFN</sequence>
<accession>A0AA38NUS1</accession>
<reference evidence="1" key="1">
    <citation type="submission" date="2022-08" db="EMBL/GenBank/DDBJ databases">
        <authorList>
            <consortium name="DOE Joint Genome Institute"/>
            <person name="Min B."/>
            <person name="Riley R."/>
            <person name="Sierra-Patev S."/>
            <person name="Naranjo-Ortiz M."/>
            <person name="Looney B."/>
            <person name="Konkel Z."/>
            <person name="Slot J.C."/>
            <person name="Sakamoto Y."/>
            <person name="Steenwyk J.L."/>
            <person name="Rokas A."/>
            <person name="Carro J."/>
            <person name="Camarero S."/>
            <person name="Ferreira P."/>
            <person name="Molpeceres G."/>
            <person name="Ruiz-Duenas F.J."/>
            <person name="Serrano A."/>
            <person name="Henrissat B."/>
            <person name="Drula E."/>
            <person name="Hughes K.W."/>
            <person name="Mata J.L."/>
            <person name="Ishikawa N.K."/>
            <person name="Vargas-Isla R."/>
            <person name="Ushijima S."/>
            <person name="Smith C.A."/>
            <person name="Ahrendt S."/>
            <person name="Andreopoulos W."/>
            <person name="He G."/>
            <person name="Labutti K."/>
            <person name="Lipzen A."/>
            <person name="Ng V."/>
            <person name="Sandor L."/>
            <person name="Barry K."/>
            <person name="Martinez A.T."/>
            <person name="Xiao Y."/>
            <person name="Gibbons J.G."/>
            <person name="Terashima K."/>
            <person name="Hibbett D.S."/>
            <person name="Grigoriev I.V."/>
        </authorList>
    </citation>
    <scope>NUCLEOTIDE SEQUENCE</scope>
    <source>
        <strain evidence="1">TFB9207</strain>
    </source>
</reference>
<name>A0AA38NUS1_9AGAR</name>
<dbReference type="Proteomes" id="UP001163846">
    <property type="component" value="Unassembled WGS sequence"/>
</dbReference>